<dbReference type="EMBL" id="FOMH01000007">
    <property type="protein sequence ID" value="SFD38611.1"/>
    <property type="molecule type" value="Genomic_DNA"/>
</dbReference>
<proteinExistence type="predicted"/>
<protein>
    <submittedName>
        <fullName evidence="1">Uncharacterized protein</fullName>
    </submittedName>
</protein>
<name>A0A1I1RWH2_9FLAO</name>
<reference evidence="2" key="1">
    <citation type="submission" date="2016-10" db="EMBL/GenBank/DDBJ databases">
        <authorList>
            <person name="Varghese N."/>
            <person name="Submissions S."/>
        </authorList>
    </citation>
    <scope>NUCLEOTIDE SEQUENCE [LARGE SCALE GENOMIC DNA]</scope>
    <source>
        <strain evidence="2">CGMCC 1.10370</strain>
    </source>
</reference>
<dbReference type="AlphaFoldDB" id="A0A1I1RWH2"/>
<dbReference type="Pfam" id="PF08974">
    <property type="entry name" value="DUF1877"/>
    <property type="match status" value="1"/>
</dbReference>
<dbReference type="InterPro" id="IPR035944">
    <property type="entry name" value="YfbM-like_sf"/>
</dbReference>
<evidence type="ECO:0000313" key="2">
    <source>
        <dbReference type="Proteomes" id="UP000199672"/>
    </source>
</evidence>
<dbReference type="Gene3D" id="3.40.1760.10">
    <property type="entry name" value="YfbM-like super family"/>
    <property type="match status" value="1"/>
</dbReference>
<organism evidence="1 2">
    <name type="scientific">Flavobacterium phragmitis</name>
    <dbReference type="NCBI Taxonomy" id="739143"/>
    <lineage>
        <taxon>Bacteria</taxon>
        <taxon>Pseudomonadati</taxon>
        <taxon>Bacteroidota</taxon>
        <taxon>Flavobacteriia</taxon>
        <taxon>Flavobacteriales</taxon>
        <taxon>Flavobacteriaceae</taxon>
        <taxon>Flavobacterium</taxon>
    </lineage>
</organism>
<dbReference type="SUPFAM" id="SSF111069">
    <property type="entry name" value="Hypothetical protein yfbM"/>
    <property type="match status" value="1"/>
</dbReference>
<keyword evidence="2" id="KW-1185">Reference proteome</keyword>
<dbReference type="InterPro" id="IPR015068">
    <property type="entry name" value="DUF1877"/>
</dbReference>
<dbReference type="Proteomes" id="UP000199672">
    <property type="component" value="Unassembled WGS sequence"/>
</dbReference>
<dbReference type="STRING" id="739143.SAMN05216297_107193"/>
<accession>A0A1I1RWH2</accession>
<gene>
    <name evidence="1" type="ORF">SAMN05216297_107193</name>
</gene>
<sequence>MTNLSRIILSGQTIDELEEYGMLETNYLTASQVKKTLSELNQITEQTLRDNFKPEVMNLKEVYCNPFDDSFFDYLLEYFNKVKDFYFDTAQQNKAVITYIIN</sequence>
<evidence type="ECO:0000313" key="1">
    <source>
        <dbReference type="EMBL" id="SFD38611.1"/>
    </source>
</evidence>